<feature type="repeat" description="ANK" evidence="3">
    <location>
        <begin position="172"/>
        <end position="204"/>
    </location>
</feature>
<dbReference type="PROSITE" id="PS50297">
    <property type="entry name" value="ANK_REP_REGION"/>
    <property type="match status" value="2"/>
</dbReference>
<evidence type="ECO:0000313" key="6">
    <source>
        <dbReference type="EMBL" id="RLN68937.1"/>
    </source>
</evidence>
<dbReference type="Pfam" id="PF12796">
    <property type="entry name" value="Ank_2"/>
    <property type="match status" value="2"/>
</dbReference>
<dbReference type="EMBL" id="MBAD02000378">
    <property type="protein sequence ID" value="RLN68937.1"/>
    <property type="molecule type" value="Genomic_DNA"/>
</dbReference>
<evidence type="ECO:0000256" key="2">
    <source>
        <dbReference type="ARBA" id="ARBA00023043"/>
    </source>
</evidence>
<evidence type="ECO:0000256" key="4">
    <source>
        <dbReference type="SAM" id="MobiDB-lite"/>
    </source>
</evidence>
<dbReference type="PRINTS" id="PR01415">
    <property type="entry name" value="ANKYRIN"/>
</dbReference>
<name>A0A3F2RQ88_9STRA</name>
<evidence type="ECO:0000313" key="8">
    <source>
        <dbReference type="Proteomes" id="UP000284657"/>
    </source>
</evidence>
<proteinExistence type="predicted"/>
<dbReference type="InterPro" id="IPR002110">
    <property type="entry name" value="Ankyrin_rpt"/>
</dbReference>
<evidence type="ECO:0000313" key="7">
    <source>
        <dbReference type="Proteomes" id="UP000277300"/>
    </source>
</evidence>
<dbReference type="EMBL" id="MBDO02000131">
    <property type="protein sequence ID" value="RLN62156.1"/>
    <property type="molecule type" value="Genomic_DNA"/>
</dbReference>
<protein>
    <submittedName>
        <fullName evidence="5">Uncharacterized protein</fullName>
    </submittedName>
</protein>
<feature type="compositionally biased region" description="Low complexity" evidence="4">
    <location>
        <begin position="577"/>
        <end position="591"/>
    </location>
</feature>
<keyword evidence="1" id="KW-0677">Repeat</keyword>
<dbReference type="Gene3D" id="1.25.40.20">
    <property type="entry name" value="Ankyrin repeat-containing domain"/>
    <property type="match status" value="3"/>
</dbReference>
<evidence type="ECO:0000313" key="5">
    <source>
        <dbReference type="EMBL" id="RLN62156.1"/>
    </source>
</evidence>
<dbReference type="OrthoDB" id="104181at2759"/>
<keyword evidence="2 3" id="KW-0040">ANK repeat</keyword>
<feature type="repeat" description="ANK" evidence="3">
    <location>
        <begin position="205"/>
        <end position="240"/>
    </location>
</feature>
<dbReference type="PROSITE" id="PS50088">
    <property type="entry name" value="ANK_REPEAT"/>
    <property type="match status" value="3"/>
</dbReference>
<dbReference type="SMART" id="SM00248">
    <property type="entry name" value="ANK"/>
    <property type="match status" value="7"/>
</dbReference>
<accession>A0A3F2RQ88</accession>
<comment type="caution">
    <text evidence="5">The sequence shown here is derived from an EMBL/GenBank/DDBJ whole genome shotgun (WGS) entry which is preliminary data.</text>
</comment>
<dbReference type="Pfam" id="PF00023">
    <property type="entry name" value="Ank"/>
    <property type="match status" value="1"/>
</dbReference>
<organism evidence="5 7">
    <name type="scientific">Phytophthora kernoviae</name>
    <dbReference type="NCBI Taxonomy" id="325452"/>
    <lineage>
        <taxon>Eukaryota</taxon>
        <taxon>Sar</taxon>
        <taxon>Stramenopiles</taxon>
        <taxon>Oomycota</taxon>
        <taxon>Peronosporomycetes</taxon>
        <taxon>Peronosporales</taxon>
        <taxon>Peronosporaceae</taxon>
        <taxon>Phytophthora</taxon>
    </lineage>
</organism>
<evidence type="ECO:0000256" key="1">
    <source>
        <dbReference type="ARBA" id="ARBA00022737"/>
    </source>
</evidence>
<feature type="region of interest" description="Disordered" evidence="4">
    <location>
        <begin position="568"/>
        <end position="591"/>
    </location>
</feature>
<sequence length="591" mass="63883">MSAKKANVDSCAKIEQEWLDAGRRGDVKTMQSLRKTHPKWLALDRVVATQSSRERDSDGESFCDWDRFHLPTVGASALHAAAWDGSYAVLEFLLKEGQKVDARGGQGVTVLMDTLLRHNVQALRAVFQGSAVVQLNTVVDCRKEDAERLGHTLSVVKLLLSHGADTEARDDEGKTALYLATNDELFEVAKLLVERGARLDAQDLAGRSPLHVCLQGSAGKSSQVTNLLVSRGAPVDLSDKSGETPMVVAVRCGDTMALQLLLNHPSHAAKQTKSKFAGTALLTAAELGVVPVVKFLLDGSYTSVDITNARGETALHLAIMKLHKPLVQMLCELKSPGLLLETQTQDKGESVLHYAARYGAPQELQMVLSLFGKGVAQEVNAANASGLTPLYLVTTARTAGSTIDRRAKIAHLEKHGASLFPNGAQLFREVKSTSDASLVSMNAAVKRCLALWVLESGAISLPSSTSLNDFCLSWVACVQRPQSDAKHGGAKQTAKNTKLPVQHQLPLSRTLAALVYAGYAEDAMPLLVVTPLKCEEIPRFLELLKALAATTKHAMLKKLQQELEEAWKRDTDDRSWKMTSSSMAKASGKGK</sequence>
<dbReference type="Proteomes" id="UP000284657">
    <property type="component" value="Unassembled WGS sequence"/>
</dbReference>
<dbReference type="PANTHER" id="PTHR24198">
    <property type="entry name" value="ANKYRIN REPEAT AND PROTEIN KINASE DOMAIN-CONTAINING PROTEIN"/>
    <property type="match status" value="1"/>
</dbReference>
<dbReference type="SUPFAM" id="SSF48403">
    <property type="entry name" value="Ankyrin repeat"/>
    <property type="match status" value="1"/>
</dbReference>
<reference evidence="7 8" key="1">
    <citation type="submission" date="2018-07" db="EMBL/GenBank/DDBJ databases">
        <title>Genome sequencing of oomycete isolates from Chile give support for New Zealand origin for Phytophthora kernoviae and make available the first Nothophytophthora sp. genome.</title>
        <authorList>
            <person name="Studholme D.J."/>
            <person name="Sanfuentes E."/>
            <person name="Panda P."/>
            <person name="Hill R."/>
            <person name="Sambles C."/>
            <person name="Grant M."/>
            <person name="Williams N.M."/>
            <person name="Mcdougal R.L."/>
        </authorList>
    </citation>
    <scope>NUCLEOTIDE SEQUENCE [LARGE SCALE GENOMIC DNA]</scope>
    <source>
        <strain evidence="5">Chile6</strain>
        <strain evidence="6">Chile7</strain>
    </source>
</reference>
<dbReference type="Proteomes" id="UP000277300">
    <property type="component" value="Unassembled WGS sequence"/>
</dbReference>
<gene>
    <name evidence="6" type="ORF">BBJ29_007954</name>
    <name evidence="5" type="ORF">BBP00_00004946</name>
</gene>
<dbReference type="PANTHER" id="PTHR24198:SF165">
    <property type="entry name" value="ANKYRIN REPEAT-CONTAINING PROTEIN-RELATED"/>
    <property type="match status" value="1"/>
</dbReference>
<dbReference type="AlphaFoldDB" id="A0A3F2RQ88"/>
<evidence type="ECO:0000256" key="3">
    <source>
        <dbReference type="PROSITE-ProRule" id="PRU00023"/>
    </source>
</evidence>
<dbReference type="InterPro" id="IPR036770">
    <property type="entry name" value="Ankyrin_rpt-contain_sf"/>
</dbReference>
<feature type="repeat" description="ANK" evidence="3">
    <location>
        <begin position="73"/>
        <end position="105"/>
    </location>
</feature>